<feature type="domain" description="Tripartite ATP-independent periplasmic transporters DctQ component" evidence="9">
    <location>
        <begin position="30"/>
        <end position="159"/>
    </location>
</feature>
<evidence type="ECO:0000256" key="8">
    <source>
        <dbReference type="SAM" id="Phobius"/>
    </source>
</evidence>
<dbReference type="AlphaFoldDB" id="A0A3B0TN51"/>
<accession>A0A3B0TN51</accession>
<evidence type="ECO:0000256" key="4">
    <source>
        <dbReference type="ARBA" id="ARBA00022519"/>
    </source>
</evidence>
<evidence type="ECO:0000256" key="7">
    <source>
        <dbReference type="ARBA" id="ARBA00023136"/>
    </source>
</evidence>
<reference evidence="10" key="1">
    <citation type="submission" date="2018-06" db="EMBL/GenBank/DDBJ databases">
        <authorList>
            <person name="Zhirakovskaya E."/>
        </authorList>
    </citation>
    <scope>NUCLEOTIDE SEQUENCE</scope>
</reference>
<dbReference type="GO" id="GO:0022857">
    <property type="term" value="F:transmembrane transporter activity"/>
    <property type="evidence" value="ECO:0007669"/>
    <property type="project" value="TreeGrafter"/>
</dbReference>
<dbReference type="GO" id="GO:0005886">
    <property type="term" value="C:plasma membrane"/>
    <property type="evidence" value="ECO:0007669"/>
    <property type="project" value="UniProtKB-SubCell"/>
</dbReference>
<name>A0A3B0TN51_9ZZZZ</name>
<evidence type="ECO:0000259" key="9">
    <source>
        <dbReference type="Pfam" id="PF04290"/>
    </source>
</evidence>
<evidence type="ECO:0000256" key="6">
    <source>
        <dbReference type="ARBA" id="ARBA00022989"/>
    </source>
</evidence>
<evidence type="ECO:0000313" key="10">
    <source>
        <dbReference type="EMBL" id="VAW15922.1"/>
    </source>
</evidence>
<evidence type="ECO:0000256" key="2">
    <source>
        <dbReference type="ARBA" id="ARBA00022448"/>
    </source>
</evidence>
<evidence type="ECO:0000256" key="3">
    <source>
        <dbReference type="ARBA" id="ARBA00022475"/>
    </source>
</evidence>
<protein>
    <recommendedName>
        <fullName evidence="9">Tripartite ATP-independent periplasmic transporters DctQ component domain-containing protein</fullName>
    </recommendedName>
</protein>
<feature type="transmembrane region" description="Helical" evidence="8">
    <location>
        <begin position="132"/>
        <end position="160"/>
    </location>
</feature>
<keyword evidence="5 8" id="KW-0812">Transmembrane</keyword>
<evidence type="ECO:0000256" key="1">
    <source>
        <dbReference type="ARBA" id="ARBA00004429"/>
    </source>
</evidence>
<gene>
    <name evidence="10" type="ORF">MNBD_ALPHA09-1976</name>
</gene>
<dbReference type="Pfam" id="PF04290">
    <property type="entry name" value="DctQ"/>
    <property type="match status" value="1"/>
</dbReference>
<dbReference type="PANTHER" id="PTHR35011:SF10">
    <property type="entry name" value="TRAP TRANSPORTER SMALL PERMEASE PROTEIN"/>
    <property type="match status" value="1"/>
</dbReference>
<keyword evidence="2" id="KW-0813">Transport</keyword>
<feature type="transmembrane region" description="Helical" evidence="8">
    <location>
        <begin position="20"/>
        <end position="40"/>
    </location>
</feature>
<dbReference type="EMBL" id="UOEM01000092">
    <property type="protein sequence ID" value="VAW15922.1"/>
    <property type="molecule type" value="Genomic_DNA"/>
</dbReference>
<keyword evidence="7 8" id="KW-0472">Membrane</keyword>
<organism evidence="10">
    <name type="scientific">hydrothermal vent metagenome</name>
    <dbReference type="NCBI Taxonomy" id="652676"/>
    <lineage>
        <taxon>unclassified sequences</taxon>
        <taxon>metagenomes</taxon>
        <taxon>ecological metagenomes</taxon>
    </lineage>
</organism>
<comment type="subcellular location">
    <subcellularLocation>
        <location evidence="1">Cell inner membrane</location>
        <topology evidence="1">Multi-pass membrane protein</topology>
    </subcellularLocation>
</comment>
<feature type="transmembrane region" description="Helical" evidence="8">
    <location>
        <begin position="52"/>
        <end position="70"/>
    </location>
</feature>
<keyword evidence="3" id="KW-1003">Cell membrane</keyword>
<keyword evidence="6 8" id="KW-1133">Transmembrane helix</keyword>
<dbReference type="InterPro" id="IPR055348">
    <property type="entry name" value="DctQ"/>
</dbReference>
<dbReference type="GO" id="GO:0015740">
    <property type="term" value="P:C4-dicarboxylate transport"/>
    <property type="evidence" value="ECO:0007669"/>
    <property type="project" value="TreeGrafter"/>
</dbReference>
<dbReference type="InterPro" id="IPR007387">
    <property type="entry name" value="TRAP_DctQ"/>
</dbReference>
<proteinExistence type="predicted"/>
<keyword evidence="4" id="KW-0997">Cell inner membrane</keyword>
<evidence type="ECO:0000256" key="5">
    <source>
        <dbReference type="ARBA" id="ARBA00022692"/>
    </source>
</evidence>
<dbReference type="PANTHER" id="PTHR35011">
    <property type="entry name" value="2,3-DIKETO-L-GULONATE TRAP TRANSPORTER SMALL PERMEASE PROTEIN YIAM"/>
    <property type="match status" value="1"/>
</dbReference>
<sequence length="177" mass="19788">MSRLNVVRSMLDRLYTASGVLAALFLIAILTLILLQMLARWTGEVFPGAPDYAGYSMAAASFFAFAHALNHGAHIRVSILLNAMGTRGRRIIEAWCFSIAAALAWYFCYYAIKTVWWSYKFNDISQGQDATPIWIPQMAMVVGAIIFAIALTDNLLHVLFTGRHRMKSNIIEQSHGE</sequence>
<feature type="transmembrane region" description="Helical" evidence="8">
    <location>
        <begin position="91"/>
        <end position="112"/>
    </location>
</feature>